<feature type="transmembrane region" description="Helical" evidence="1">
    <location>
        <begin position="406"/>
        <end position="423"/>
    </location>
</feature>
<dbReference type="AlphaFoldDB" id="A0A979FN56"/>
<dbReference type="OrthoDB" id="6382962at2759"/>
<feature type="transmembrane region" description="Helical" evidence="1">
    <location>
        <begin position="330"/>
        <end position="347"/>
    </location>
</feature>
<feature type="transmembrane region" description="Helical" evidence="1">
    <location>
        <begin position="302"/>
        <end position="324"/>
    </location>
</feature>
<organism evidence="2 3">
    <name type="scientific">Hyalella azteca</name>
    <name type="common">Amphipod</name>
    <dbReference type="NCBI Taxonomy" id="294128"/>
    <lineage>
        <taxon>Eukaryota</taxon>
        <taxon>Metazoa</taxon>
        <taxon>Ecdysozoa</taxon>
        <taxon>Arthropoda</taxon>
        <taxon>Crustacea</taxon>
        <taxon>Multicrustacea</taxon>
        <taxon>Malacostraca</taxon>
        <taxon>Eumalacostraca</taxon>
        <taxon>Peracarida</taxon>
        <taxon>Amphipoda</taxon>
        <taxon>Senticaudata</taxon>
        <taxon>Talitrida</taxon>
        <taxon>Talitroidea</taxon>
        <taxon>Hyalellidae</taxon>
        <taxon>Hyalella</taxon>
    </lineage>
</organism>
<dbReference type="CTD" id="34545"/>
<dbReference type="Proteomes" id="UP000694843">
    <property type="component" value="Unplaced"/>
</dbReference>
<feature type="transmembrane region" description="Helical" evidence="1">
    <location>
        <begin position="51"/>
        <end position="72"/>
    </location>
</feature>
<keyword evidence="1" id="KW-0472">Membrane</keyword>
<keyword evidence="2" id="KW-1185">Reference proteome</keyword>
<evidence type="ECO:0000313" key="2">
    <source>
        <dbReference type="Proteomes" id="UP000694843"/>
    </source>
</evidence>
<protein>
    <submittedName>
        <fullName evidence="3">Uncharacterized protein LOC125178383</fullName>
    </submittedName>
</protein>
<dbReference type="GeneID" id="125178383"/>
<accession>A0A979FN56</accession>
<gene>
    <name evidence="3" type="primary">LOC125178383</name>
</gene>
<proteinExistence type="predicted"/>
<feature type="transmembrane region" description="Helical" evidence="1">
    <location>
        <begin position="166"/>
        <end position="186"/>
    </location>
</feature>
<sequence length="431" mass="49194">MLYKSKISRSFFWVLKIFGALPFKPKVQPDCKESSQDECEIKLQQSRGWQAWSAVWTLMMVTVMAVDAYYAATDPRGKLVGCMTMVIAHMNCDITTSVTVILLQTIFWRQSDQLAQIWNHVNLLGKRVAWNNGVTLVMVTIIICSSVANVIIYIICLKDYTPSLSLVAVCTKVMIIAFWFAILGIIHHHGMHITGSYLTNILQPITDTFNQEMENRKLKINGITSKDAEKNLCTVSSERSSDIPNMSSMASQNIPRKLPSLLPISPKDGWLAMDPEHLKDGVLDAYSLLDDIKTYCERPLAVAMYCLIIWLLTSAFYLTLWPVMGFQQRILGSCHMIIAVVSLLYLLNSTHGLRKQLTNMKWMFTYLANHNSQHYKKQQLQEVRQLLKECPEFDVMGVFAMTRARLLDIFSFVATYIVILLQFRQSEFSSN</sequence>
<feature type="transmembrane region" description="Helical" evidence="1">
    <location>
        <begin position="129"/>
        <end position="154"/>
    </location>
</feature>
<evidence type="ECO:0000256" key="1">
    <source>
        <dbReference type="SAM" id="Phobius"/>
    </source>
</evidence>
<keyword evidence="1" id="KW-0812">Transmembrane</keyword>
<feature type="transmembrane region" description="Helical" evidence="1">
    <location>
        <begin position="84"/>
        <end position="108"/>
    </location>
</feature>
<reference evidence="3" key="1">
    <citation type="submission" date="2025-08" db="UniProtKB">
        <authorList>
            <consortium name="RefSeq"/>
        </authorList>
    </citation>
    <scope>IDENTIFICATION</scope>
    <source>
        <tissue evidence="3">Whole organism</tissue>
    </source>
</reference>
<keyword evidence="1" id="KW-1133">Transmembrane helix</keyword>
<evidence type="ECO:0000313" key="3">
    <source>
        <dbReference type="RefSeq" id="XP_047737936.1"/>
    </source>
</evidence>
<dbReference type="KEGG" id="hazt:125178383"/>
<name>A0A979FN56_HYAAZ</name>
<dbReference type="RefSeq" id="XP_047737936.1">
    <property type="nucleotide sequence ID" value="XM_047881980.1"/>
</dbReference>